<keyword evidence="7" id="KW-1185">Reference proteome</keyword>
<reference evidence="6" key="1">
    <citation type="submission" date="2020-09" db="EMBL/GenBank/DDBJ databases">
        <title>Iningainema tapete sp. nov. (Scytonemataceae, Cyanobacteria) from greenhouses in central Florida (USA) produces two types of nodularin with biosynthetic potential for microcystin-LR and anabaenopeptins.</title>
        <authorList>
            <person name="Berthold D.E."/>
            <person name="Lefler F.W."/>
            <person name="Huang I.-S."/>
            <person name="Abdulla H."/>
            <person name="Zimba P.V."/>
            <person name="Laughinghouse H.D. IV."/>
        </authorList>
    </citation>
    <scope>NUCLEOTIDE SEQUENCE</scope>
    <source>
        <strain evidence="6">BLCCT55</strain>
    </source>
</reference>
<dbReference type="InterPro" id="IPR006128">
    <property type="entry name" value="Lipoprotein_PsaA-like"/>
</dbReference>
<dbReference type="InterPro" id="IPR006127">
    <property type="entry name" value="ZnuA-like"/>
</dbReference>
<dbReference type="GO" id="GO:0046872">
    <property type="term" value="F:metal ion binding"/>
    <property type="evidence" value="ECO:0007669"/>
    <property type="project" value="UniProtKB-KW"/>
</dbReference>
<dbReference type="GO" id="GO:0030313">
    <property type="term" value="C:cell envelope"/>
    <property type="evidence" value="ECO:0007669"/>
    <property type="project" value="UniProtKB-SubCell"/>
</dbReference>
<dbReference type="PROSITE" id="PS51257">
    <property type="entry name" value="PROKAR_LIPOPROTEIN"/>
    <property type="match status" value="1"/>
</dbReference>
<dbReference type="EMBL" id="JACXAE010000061">
    <property type="protein sequence ID" value="MBD2773958.1"/>
    <property type="molecule type" value="Genomic_DNA"/>
</dbReference>
<keyword evidence="3" id="KW-0479">Metal-binding</keyword>
<comment type="caution">
    <text evidence="6">The sequence shown here is derived from an EMBL/GenBank/DDBJ whole genome shotgun (WGS) entry which is preliminary data.</text>
</comment>
<evidence type="ECO:0000256" key="1">
    <source>
        <dbReference type="ARBA" id="ARBA00004196"/>
    </source>
</evidence>
<evidence type="ECO:0000313" key="7">
    <source>
        <dbReference type="Proteomes" id="UP000629098"/>
    </source>
</evidence>
<dbReference type="InterPro" id="IPR006129">
    <property type="entry name" value="AdhesinB"/>
</dbReference>
<dbReference type="PANTHER" id="PTHR42953:SF1">
    <property type="entry name" value="METAL-BINDING PROTEIN HI_0362-RELATED"/>
    <property type="match status" value="1"/>
</dbReference>
<dbReference type="PRINTS" id="PR00691">
    <property type="entry name" value="ADHESINB"/>
</dbReference>
<dbReference type="Proteomes" id="UP000629098">
    <property type="component" value="Unassembled WGS sequence"/>
</dbReference>
<comment type="similarity">
    <text evidence="5">Belongs to the bacterial solute-binding protein 9 family.</text>
</comment>
<proteinExistence type="inferred from homology"/>
<keyword evidence="2 5" id="KW-0813">Transport</keyword>
<dbReference type="Pfam" id="PF01297">
    <property type="entry name" value="ZnuA"/>
    <property type="match status" value="1"/>
</dbReference>
<evidence type="ECO:0000313" key="6">
    <source>
        <dbReference type="EMBL" id="MBD2773958.1"/>
    </source>
</evidence>
<dbReference type="Gene3D" id="3.40.50.1980">
    <property type="entry name" value="Nitrogenase molybdenum iron protein domain"/>
    <property type="match status" value="2"/>
</dbReference>
<dbReference type="GO" id="GO:0030001">
    <property type="term" value="P:metal ion transport"/>
    <property type="evidence" value="ECO:0007669"/>
    <property type="project" value="InterPro"/>
</dbReference>
<dbReference type="RefSeq" id="WP_190830327.1">
    <property type="nucleotide sequence ID" value="NZ_CAWPPI010000061.1"/>
</dbReference>
<dbReference type="AlphaFoldDB" id="A0A8J7BYD5"/>
<keyword evidence="4" id="KW-0732">Signal</keyword>
<name>A0A8J7BYD5_9CYAN</name>
<dbReference type="SUPFAM" id="SSF53807">
    <property type="entry name" value="Helical backbone' metal receptor"/>
    <property type="match status" value="1"/>
</dbReference>
<evidence type="ECO:0000256" key="2">
    <source>
        <dbReference type="ARBA" id="ARBA00022448"/>
    </source>
</evidence>
<gene>
    <name evidence="6" type="ORF">ICL16_18250</name>
</gene>
<dbReference type="GO" id="GO:0007155">
    <property type="term" value="P:cell adhesion"/>
    <property type="evidence" value="ECO:0007669"/>
    <property type="project" value="InterPro"/>
</dbReference>
<dbReference type="PRINTS" id="PR00690">
    <property type="entry name" value="ADHESNFAMILY"/>
</dbReference>
<protein>
    <submittedName>
        <fullName evidence="6">Zinc ABC transporter substrate-binding protein</fullName>
    </submittedName>
</protein>
<dbReference type="PANTHER" id="PTHR42953">
    <property type="entry name" value="HIGH-AFFINITY ZINC UPTAKE SYSTEM PROTEIN ZNUA-RELATED"/>
    <property type="match status" value="1"/>
</dbReference>
<accession>A0A8J7BYD5</accession>
<evidence type="ECO:0000256" key="5">
    <source>
        <dbReference type="RuleBase" id="RU003512"/>
    </source>
</evidence>
<evidence type="ECO:0000256" key="3">
    <source>
        <dbReference type="ARBA" id="ARBA00022723"/>
    </source>
</evidence>
<sequence length="331" mass="36010">MSKKLLNAKSFQAGFLALTISLFGCKNLSNVANTSTTVTSAQINNNLPIVVVTTSVLCDLTRQVAGETINLTCLIPPDRNPYLYQPKPEDSAAIEQAKLILYSGYNLEPRVFKLIKASKNNVPKIAVGQRAVPKPIPLNDYGNIPADPYVWHNAKNGIRMVEVINTNLGRLLPKNASLYNSNAQKLKNELTQLDTWIKSRIASIPADERQLVTTRDTMSYYVQAYGLSYASALKGISSGGASAAGVKTLVQGIQKTSVPKIFTETTANPNLVKAIAQQARVKVSERRLFADDLGASGSEGDTYQKMMVANTRTIVEGLGGTYLIFRPKVTK</sequence>
<dbReference type="InterPro" id="IPR050492">
    <property type="entry name" value="Bact_metal-bind_prot9"/>
</dbReference>
<organism evidence="6 7">
    <name type="scientific">Iningainema tapete BLCC-T55</name>
    <dbReference type="NCBI Taxonomy" id="2748662"/>
    <lineage>
        <taxon>Bacteria</taxon>
        <taxon>Bacillati</taxon>
        <taxon>Cyanobacteriota</taxon>
        <taxon>Cyanophyceae</taxon>
        <taxon>Nostocales</taxon>
        <taxon>Scytonemataceae</taxon>
        <taxon>Iningainema tapete</taxon>
    </lineage>
</organism>
<evidence type="ECO:0000256" key="4">
    <source>
        <dbReference type="ARBA" id="ARBA00022729"/>
    </source>
</evidence>
<comment type="subcellular location">
    <subcellularLocation>
        <location evidence="1">Cell envelope</location>
    </subcellularLocation>
</comment>